<gene>
    <name evidence="6 8" type="primary">nusB</name>
    <name evidence="8" type="ORF">IM532_08440</name>
</gene>
<dbReference type="InterPro" id="IPR011605">
    <property type="entry name" value="NusB_fam"/>
</dbReference>
<dbReference type="EMBL" id="JADGIK010000005">
    <property type="protein sequence ID" value="MBF0597476.1"/>
    <property type="molecule type" value="Genomic_DNA"/>
</dbReference>
<dbReference type="GO" id="GO:0006353">
    <property type="term" value="P:DNA-templated transcription termination"/>
    <property type="evidence" value="ECO:0007669"/>
    <property type="project" value="UniProtKB-UniRule"/>
</dbReference>
<name>A0A8J7FVZ3_9FLAO</name>
<dbReference type="GO" id="GO:0031564">
    <property type="term" value="P:transcription antitermination"/>
    <property type="evidence" value="ECO:0007669"/>
    <property type="project" value="UniProtKB-KW"/>
</dbReference>
<keyword evidence="9" id="KW-1185">Reference proteome</keyword>
<dbReference type="Pfam" id="PF01029">
    <property type="entry name" value="NusB"/>
    <property type="match status" value="1"/>
</dbReference>
<organism evidence="8 9">
    <name type="scientific">Faecalibacter rhinopitheci</name>
    <dbReference type="NCBI Taxonomy" id="2779678"/>
    <lineage>
        <taxon>Bacteria</taxon>
        <taxon>Pseudomonadati</taxon>
        <taxon>Bacteroidota</taxon>
        <taxon>Flavobacteriia</taxon>
        <taxon>Flavobacteriales</taxon>
        <taxon>Weeksellaceae</taxon>
        <taxon>Faecalibacter</taxon>
    </lineage>
</organism>
<dbReference type="InterPro" id="IPR006027">
    <property type="entry name" value="NusB_RsmB_TIM44"/>
</dbReference>
<keyword evidence="5 6" id="KW-0804">Transcription</keyword>
<dbReference type="SUPFAM" id="SSF48013">
    <property type="entry name" value="NusB-like"/>
    <property type="match status" value="1"/>
</dbReference>
<evidence type="ECO:0000256" key="2">
    <source>
        <dbReference type="ARBA" id="ARBA00022814"/>
    </source>
</evidence>
<comment type="similarity">
    <text evidence="1 6">Belongs to the NusB family.</text>
</comment>
<evidence type="ECO:0000256" key="6">
    <source>
        <dbReference type="HAMAP-Rule" id="MF_00073"/>
    </source>
</evidence>
<evidence type="ECO:0000256" key="4">
    <source>
        <dbReference type="ARBA" id="ARBA00023015"/>
    </source>
</evidence>
<dbReference type="HAMAP" id="MF_00073">
    <property type="entry name" value="NusB"/>
    <property type="match status" value="1"/>
</dbReference>
<evidence type="ECO:0000259" key="7">
    <source>
        <dbReference type="Pfam" id="PF01029"/>
    </source>
</evidence>
<dbReference type="AlphaFoldDB" id="A0A8J7FVZ3"/>
<protein>
    <recommendedName>
        <fullName evidence="6">Transcription antitermination protein NusB</fullName>
    </recommendedName>
    <alternativeName>
        <fullName evidence="6">Antitermination factor NusB</fullName>
    </alternativeName>
</protein>
<dbReference type="InterPro" id="IPR035926">
    <property type="entry name" value="NusB-like_sf"/>
</dbReference>
<keyword evidence="4 6" id="KW-0805">Transcription regulation</keyword>
<sequence>MLGRRQLREKVMQRVYAYNSLGTEGDERIVEKTLMNSIDQIYDLYIYILNLVKVQQEIASNKIELSKNKNFQTAEDLNPNMKFVNNRMFKILNDNLELSRYTEKTKVYNWDIYDTYPNNIYNKLIESDLYKNYMNSGVNSFEEDQEFIINLFVEFIAEYEDLHDWFEGVQLNWADDLYIANSMVHITLKSFRANSSPLINLFKVYKDDDDKKFTEDLFRKTVRHQSETRKIIEEKASNWELDRIATIDLIILQMALTEFLYFPNIPGKVTINEYIELAKNYSTEKSRIFVNGILDKTLKELKEGNNLPKYGRGLL</sequence>
<reference evidence="8" key="1">
    <citation type="submission" date="2020-10" db="EMBL/GenBank/DDBJ databases">
        <authorList>
            <person name="Lu T."/>
            <person name="Wang Q."/>
            <person name="Han X."/>
        </authorList>
    </citation>
    <scope>NUCLEOTIDE SEQUENCE</scope>
    <source>
        <strain evidence="8">WQ 117</strain>
    </source>
</reference>
<evidence type="ECO:0000256" key="1">
    <source>
        <dbReference type="ARBA" id="ARBA00005952"/>
    </source>
</evidence>
<evidence type="ECO:0000256" key="3">
    <source>
        <dbReference type="ARBA" id="ARBA00022884"/>
    </source>
</evidence>
<proteinExistence type="inferred from homology"/>
<dbReference type="Proteomes" id="UP000608754">
    <property type="component" value="Unassembled WGS sequence"/>
</dbReference>
<dbReference type="PANTHER" id="PTHR11078">
    <property type="entry name" value="N UTILIZATION SUBSTANCE PROTEIN B-RELATED"/>
    <property type="match status" value="1"/>
</dbReference>
<keyword evidence="3 6" id="KW-0694">RNA-binding</keyword>
<evidence type="ECO:0000256" key="5">
    <source>
        <dbReference type="ARBA" id="ARBA00023163"/>
    </source>
</evidence>
<dbReference type="Gene3D" id="1.10.940.10">
    <property type="entry name" value="NusB-like"/>
    <property type="match status" value="1"/>
</dbReference>
<feature type="domain" description="NusB/RsmB/TIM44" evidence="7">
    <location>
        <begin position="205"/>
        <end position="298"/>
    </location>
</feature>
<comment type="caution">
    <text evidence="8">The sequence shown here is derived from an EMBL/GenBank/DDBJ whole genome shotgun (WGS) entry which is preliminary data.</text>
</comment>
<dbReference type="GO" id="GO:0005829">
    <property type="term" value="C:cytosol"/>
    <property type="evidence" value="ECO:0007669"/>
    <property type="project" value="TreeGrafter"/>
</dbReference>
<evidence type="ECO:0000313" key="9">
    <source>
        <dbReference type="Proteomes" id="UP000608754"/>
    </source>
</evidence>
<dbReference type="PANTHER" id="PTHR11078:SF3">
    <property type="entry name" value="ANTITERMINATION NUSB DOMAIN-CONTAINING PROTEIN"/>
    <property type="match status" value="1"/>
</dbReference>
<comment type="function">
    <text evidence="6">Involved in transcription antitermination. Required for transcription of ribosomal RNA (rRNA) genes. Binds specifically to the boxA antiterminator sequence of the ribosomal RNA (rrn) operons.</text>
</comment>
<dbReference type="RefSeq" id="WP_194183020.1">
    <property type="nucleotide sequence ID" value="NZ_JADGIK010000005.1"/>
</dbReference>
<dbReference type="NCBIfam" id="TIGR01951">
    <property type="entry name" value="nusB"/>
    <property type="match status" value="1"/>
</dbReference>
<keyword evidence="2 6" id="KW-0889">Transcription antitermination</keyword>
<accession>A0A8J7FVZ3</accession>
<evidence type="ECO:0000313" key="8">
    <source>
        <dbReference type="EMBL" id="MBF0597476.1"/>
    </source>
</evidence>
<dbReference type="GO" id="GO:0003723">
    <property type="term" value="F:RNA binding"/>
    <property type="evidence" value="ECO:0007669"/>
    <property type="project" value="UniProtKB-UniRule"/>
</dbReference>